<dbReference type="Proteomes" id="UP000249123">
    <property type="component" value="Unassembled WGS sequence"/>
</dbReference>
<keyword evidence="1" id="KW-0963">Cytoplasm</keyword>
<evidence type="ECO:0000256" key="3">
    <source>
        <dbReference type="ARBA" id="ARBA00022829"/>
    </source>
</evidence>
<dbReference type="PANTHER" id="PTHR34298:SF2">
    <property type="entry name" value="SEGREGATION AND CONDENSATION PROTEIN B"/>
    <property type="match status" value="1"/>
</dbReference>
<evidence type="ECO:0000256" key="1">
    <source>
        <dbReference type="ARBA" id="ARBA00022490"/>
    </source>
</evidence>
<dbReference type="InterPro" id="IPR005234">
    <property type="entry name" value="ScpB_csome_segregation"/>
</dbReference>
<name>A0A062U286_9PROT</name>
<dbReference type="eggNOG" id="COG1386">
    <property type="taxonomic scope" value="Bacteria"/>
</dbReference>
<comment type="caution">
    <text evidence="5">The sequence shown here is derived from an EMBL/GenBank/DDBJ whole genome shotgun (WGS) entry which is preliminary data.</text>
</comment>
<evidence type="ECO:0000313" key="6">
    <source>
        <dbReference type="Proteomes" id="UP000249123"/>
    </source>
</evidence>
<dbReference type="Pfam" id="PF04079">
    <property type="entry name" value="SMC_ScpB"/>
    <property type="match status" value="1"/>
</dbReference>
<gene>
    <name evidence="5" type="ORF">HY3_05190</name>
</gene>
<keyword evidence="4" id="KW-0131">Cell cycle</keyword>
<evidence type="ECO:0000256" key="2">
    <source>
        <dbReference type="ARBA" id="ARBA00022618"/>
    </source>
</evidence>
<dbReference type="OrthoDB" id="9806226at2"/>
<dbReference type="EMBL" id="AWFB01000067">
    <property type="protein sequence ID" value="RAN30994.1"/>
    <property type="molecule type" value="Genomic_DNA"/>
</dbReference>
<organism evidence="5 6">
    <name type="scientific">Hyphomonas pacifica</name>
    <dbReference type="NCBI Taxonomy" id="1280941"/>
    <lineage>
        <taxon>Bacteria</taxon>
        <taxon>Pseudomonadati</taxon>
        <taxon>Pseudomonadota</taxon>
        <taxon>Alphaproteobacteria</taxon>
        <taxon>Hyphomonadales</taxon>
        <taxon>Hyphomonadaceae</taxon>
        <taxon>Hyphomonas</taxon>
    </lineage>
</organism>
<dbReference type="InterPro" id="IPR036390">
    <property type="entry name" value="WH_DNA-bd_sf"/>
</dbReference>
<evidence type="ECO:0000256" key="4">
    <source>
        <dbReference type="ARBA" id="ARBA00023306"/>
    </source>
</evidence>
<dbReference type="SUPFAM" id="SSF46785">
    <property type="entry name" value="Winged helix' DNA-binding domain"/>
    <property type="match status" value="2"/>
</dbReference>
<keyword evidence="2" id="KW-0132">Cell division</keyword>
<dbReference type="GO" id="GO:0051301">
    <property type="term" value="P:cell division"/>
    <property type="evidence" value="ECO:0007669"/>
    <property type="project" value="UniProtKB-KW"/>
</dbReference>
<dbReference type="PANTHER" id="PTHR34298">
    <property type="entry name" value="SEGREGATION AND CONDENSATION PROTEIN B"/>
    <property type="match status" value="1"/>
</dbReference>
<dbReference type="Gene3D" id="1.10.10.10">
    <property type="entry name" value="Winged helix-like DNA-binding domain superfamily/Winged helix DNA-binding domain"/>
    <property type="match status" value="2"/>
</dbReference>
<reference evidence="5 6" key="1">
    <citation type="submission" date="2013-04" db="EMBL/GenBank/DDBJ databases">
        <title>Hyphomonas sp. T24B3 Genome Sequencing.</title>
        <authorList>
            <person name="Lai Q."/>
            <person name="Shao Z."/>
        </authorList>
    </citation>
    <scope>NUCLEOTIDE SEQUENCE [LARGE SCALE GENOMIC DNA]</scope>
    <source>
        <strain evidence="5 6">T24B3</strain>
    </source>
</reference>
<dbReference type="GO" id="GO:0051304">
    <property type="term" value="P:chromosome separation"/>
    <property type="evidence" value="ECO:0007669"/>
    <property type="project" value="InterPro"/>
</dbReference>
<dbReference type="InterPro" id="IPR036388">
    <property type="entry name" value="WH-like_DNA-bd_sf"/>
</dbReference>
<dbReference type="NCBIfam" id="TIGR00281">
    <property type="entry name" value="SMC-Scp complex subunit ScpB"/>
    <property type="match status" value="1"/>
</dbReference>
<evidence type="ECO:0000313" key="5">
    <source>
        <dbReference type="EMBL" id="RAN30994.1"/>
    </source>
</evidence>
<keyword evidence="3" id="KW-0159">Chromosome partition</keyword>
<keyword evidence="6" id="KW-1185">Reference proteome</keyword>
<sequence length="355" mass="39525">MQPLEKLQMTDENPETENDPVTQLSFAYRRSEEALLNNENEALAEGVRRAEAILFAAGEPLSADQVAEILPYGVEAPEVLMALRALYTNRGVNLVEVAGKWRFQTAQDLSYLFVEERQVQKKLGQATMETLAIIAYGQPVTRAEIEAVRGVAVSKTTIDTLLESGWVKIKGRRKTPGQPLTYGTTDAFLEHFGLENLDTLPGKADLEAEGLLSDVIPDGFQMPDEEALTEEDRLIDDMDESHETESFVTDFMEEGDELDESEAEGSVDNEDEAEDELSADGYESFDAEDAELDIASDEDAEDEGTVSVFSYTRAPERSEAERDEFDSADIKNAVIQLKSQTRIPEQKMDEWGDDE</sequence>
<dbReference type="STRING" id="1280941.HY2_02355"/>
<accession>A0A062U286</accession>
<proteinExistence type="predicted"/>
<dbReference type="AlphaFoldDB" id="A0A062U286"/>
<evidence type="ECO:0008006" key="7">
    <source>
        <dbReference type="Google" id="ProtNLM"/>
    </source>
</evidence>
<protein>
    <recommendedName>
        <fullName evidence="7">Segregation and condensation protein B</fullName>
    </recommendedName>
</protein>